<dbReference type="PROSITE" id="PS51257">
    <property type="entry name" value="PROKAR_LIPOPROTEIN"/>
    <property type="match status" value="1"/>
</dbReference>
<proteinExistence type="predicted"/>
<dbReference type="OrthoDB" id="4948992at2"/>
<dbReference type="EMBL" id="RBIR01000006">
    <property type="protein sequence ID" value="RKR18575.1"/>
    <property type="molecule type" value="Genomic_DNA"/>
</dbReference>
<evidence type="ECO:0000313" key="2">
    <source>
        <dbReference type="EMBL" id="RKR18575.1"/>
    </source>
</evidence>
<keyword evidence="1" id="KW-0732">Signal</keyword>
<organism evidence="2 3">
    <name type="scientific">Arthrobacter oryzae</name>
    <dbReference type="NCBI Taxonomy" id="409290"/>
    <lineage>
        <taxon>Bacteria</taxon>
        <taxon>Bacillati</taxon>
        <taxon>Actinomycetota</taxon>
        <taxon>Actinomycetes</taxon>
        <taxon>Micrococcales</taxon>
        <taxon>Micrococcaceae</taxon>
        <taxon>Arthrobacter</taxon>
    </lineage>
</organism>
<dbReference type="AlphaFoldDB" id="A0A495ENP1"/>
<gene>
    <name evidence="2" type="ORF">C8D78_2769</name>
</gene>
<evidence type="ECO:0000256" key="1">
    <source>
        <dbReference type="SAM" id="SignalP"/>
    </source>
</evidence>
<name>A0A495ENP1_9MICC</name>
<feature type="chain" id="PRO_5039524699" description="Hemophore-related protein" evidence="1">
    <location>
        <begin position="23"/>
        <end position="116"/>
    </location>
</feature>
<evidence type="ECO:0000313" key="3">
    <source>
        <dbReference type="Proteomes" id="UP000276055"/>
    </source>
</evidence>
<feature type="signal peptide" evidence="1">
    <location>
        <begin position="1"/>
        <end position="22"/>
    </location>
</feature>
<accession>A0A495ENP1</accession>
<reference evidence="2 3" key="1">
    <citation type="submission" date="2018-10" db="EMBL/GenBank/DDBJ databases">
        <title>Genomic Encyclopedia of Type Strains, Phase IV (KMG-IV): sequencing the most valuable type-strain genomes for metagenomic binning, comparative biology and taxonomic classification.</title>
        <authorList>
            <person name="Goeker M."/>
        </authorList>
    </citation>
    <scope>NUCLEOTIDE SEQUENCE [LARGE SCALE GENOMIC DNA]</scope>
    <source>
        <strain evidence="2 3">DSM 25586</strain>
    </source>
</reference>
<evidence type="ECO:0008006" key="4">
    <source>
        <dbReference type="Google" id="ProtNLM"/>
    </source>
</evidence>
<sequence length="116" mass="11876">MKKTLTVLIAAGALLGAAGCSASPQLSNAETCARVKTVVSAQSATSDKAGMTRVANQLRPIKAAASDDLRAPLQTIIEYFDESAKPNPDTAKLANMKAGYTQAGQTYGQICGSGGQ</sequence>
<dbReference type="RefSeq" id="WP_120954439.1">
    <property type="nucleotide sequence ID" value="NZ_RBIR01000006.1"/>
</dbReference>
<comment type="caution">
    <text evidence="2">The sequence shown here is derived from an EMBL/GenBank/DDBJ whole genome shotgun (WGS) entry which is preliminary data.</text>
</comment>
<dbReference type="Proteomes" id="UP000276055">
    <property type="component" value="Unassembled WGS sequence"/>
</dbReference>
<protein>
    <recommendedName>
        <fullName evidence="4">Hemophore-related protein</fullName>
    </recommendedName>
</protein>